<accession>A0AAU9PES5</accession>
<feature type="compositionally biased region" description="Basic and acidic residues" evidence="1">
    <location>
        <begin position="68"/>
        <end position="86"/>
    </location>
</feature>
<feature type="compositionally biased region" description="Polar residues" evidence="1">
    <location>
        <begin position="36"/>
        <end position="59"/>
    </location>
</feature>
<gene>
    <name evidence="2" type="ORF">LVIROSA_LOCUS33972</name>
</gene>
<dbReference type="AlphaFoldDB" id="A0AAU9PES5"/>
<keyword evidence="3" id="KW-1185">Reference proteome</keyword>
<dbReference type="EMBL" id="CAKMRJ010005634">
    <property type="protein sequence ID" value="CAH1448423.1"/>
    <property type="molecule type" value="Genomic_DNA"/>
</dbReference>
<name>A0AAU9PES5_9ASTR</name>
<protein>
    <recommendedName>
        <fullName evidence="4">Shugoshin C-terminal domain-containing protein</fullName>
    </recommendedName>
</protein>
<evidence type="ECO:0000313" key="2">
    <source>
        <dbReference type="EMBL" id="CAH1448423.1"/>
    </source>
</evidence>
<evidence type="ECO:0000256" key="1">
    <source>
        <dbReference type="SAM" id="MobiDB-lite"/>
    </source>
</evidence>
<dbReference type="Proteomes" id="UP001157418">
    <property type="component" value="Unassembled WGS sequence"/>
</dbReference>
<evidence type="ECO:0008006" key="4">
    <source>
        <dbReference type="Google" id="ProtNLM"/>
    </source>
</evidence>
<reference evidence="2 3" key="1">
    <citation type="submission" date="2022-01" db="EMBL/GenBank/DDBJ databases">
        <authorList>
            <person name="Xiong W."/>
            <person name="Schranz E."/>
        </authorList>
    </citation>
    <scope>NUCLEOTIDE SEQUENCE [LARGE SCALE GENOMIC DNA]</scope>
</reference>
<comment type="caution">
    <text evidence="2">The sequence shown here is derived from an EMBL/GenBank/DDBJ whole genome shotgun (WGS) entry which is preliminary data.</text>
</comment>
<proteinExistence type="predicted"/>
<evidence type="ECO:0000313" key="3">
    <source>
        <dbReference type="Proteomes" id="UP001157418"/>
    </source>
</evidence>
<organism evidence="2 3">
    <name type="scientific">Lactuca virosa</name>
    <dbReference type="NCBI Taxonomy" id="75947"/>
    <lineage>
        <taxon>Eukaryota</taxon>
        <taxon>Viridiplantae</taxon>
        <taxon>Streptophyta</taxon>
        <taxon>Embryophyta</taxon>
        <taxon>Tracheophyta</taxon>
        <taxon>Spermatophyta</taxon>
        <taxon>Magnoliopsida</taxon>
        <taxon>eudicotyledons</taxon>
        <taxon>Gunneridae</taxon>
        <taxon>Pentapetalae</taxon>
        <taxon>asterids</taxon>
        <taxon>campanulids</taxon>
        <taxon>Asterales</taxon>
        <taxon>Asteraceae</taxon>
        <taxon>Cichorioideae</taxon>
        <taxon>Cichorieae</taxon>
        <taxon>Lactucinae</taxon>
        <taxon>Lactuca</taxon>
    </lineage>
</organism>
<feature type="region of interest" description="Disordered" evidence="1">
    <location>
        <begin position="28"/>
        <end position="120"/>
    </location>
</feature>
<sequence>MWKCLREKNITLLDRLHRKRNANPALVTEEVMVPDSPTQLESNMDSTLEVSQSESSKSIPPNLRSKGVKLDFDCDKPSSVSKRDSSKGFILKRRSESVQYDHLIKMPPPKRKRSSHESRS</sequence>